<name>A0ABU6FNL1_9PROT</name>
<dbReference type="RefSeq" id="WP_325758393.1">
    <property type="nucleotide sequence ID" value="NZ_JAQGFR010000127.1"/>
</dbReference>
<gene>
    <name evidence="2" type="primary">traE</name>
    <name evidence="2" type="ORF">OW717_06185</name>
</gene>
<reference evidence="2 3" key="1">
    <citation type="submission" date="2022-11" db="EMBL/GenBank/DDBJ databases">
        <title>Comparative genomics analysis of Acidithiobacillus ferriphilus.</title>
        <authorList>
            <person name="Ma L."/>
        </authorList>
    </citation>
    <scope>NUCLEOTIDE SEQUENCE [LARGE SCALE GENOMIC DNA]</scope>
    <source>
        <strain evidence="2 3">DY15</strain>
    </source>
</reference>
<dbReference type="Proteomes" id="UP001308776">
    <property type="component" value="Unassembled WGS sequence"/>
</dbReference>
<evidence type="ECO:0000313" key="3">
    <source>
        <dbReference type="Proteomes" id="UP001308776"/>
    </source>
</evidence>
<organism evidence="2 3">
    <name type="scientific">Acidithiobacillus ferriphilus</name>
    <dbReference type="NCBI Taxonomy" id="1689834"/>
    <lineage>
        <taxon>Bacteria</taxon>
        <taxon>Pseudomonadati</taxon>
        <taxon>Pseudomonadota</taxon>
        <taxon>Acidithiobacillia</taxon>
        <taxon>Acidithiobacillales</taxon>
        <taxon>Acidithiobacillaceae</taxon>
        <taxon>Acidithiobacillus</taxon>
    </lineage>
</organism>
<evidence type="ECO:0000313" key="2">
    <source>
        <dbReference type="EMBL" id="MEB8513629.1"/>
    </source>
</evidence>
<dbReference type="NCBIfam" id="TIGR02761">
    <property type="entry name" value="TraE_TIGR"/>
    <property type="match status" value="1"/>
</dbReference>
<evidence type="ECO:0000256" key="1">
    <source>
        <dbReference type="SAM" id="Phobius"/>
    </source>
</evidence>
<keyword evidence="3" id="KW-1185">Reference proteome</keyword>
<comment type="caution">
    <text evidence="2">The sequence shown here is derived from an EMBL/GenBank/DDBJ whole genome shotgun (WGS) entry which is preliminary data.</text>
</comment>
<dbReference type="EMBL" id="JAQGFR010000127">
    <property type="protein sequence ID" value="MEB8513629.1"/>
    <property type="molecule type" value="Genomic_DNA"/>
</dbReference>
<accession>A0ABU6FNL1</accession>
<proteinExistence type="predicted"/>
<protein>
    <submittedName>
        <fullName evidence="2">Type IV conjugative transfer system protein TraE</fullName>
    </submittedName>
</protein>
<feature type="transmembrane region" description="Helical" evidence="1">
    <location>
        <begin position="20"/>
        <end position="42"/>
    </location>
</feature>
<keyword evidence="1" id="KW-0812">Transmembrane</keyword>
<sequence>MDLLNWDFFRKTYDKLAENSRLYLFVIVALVIVILSQQWMIFTMKTKTTLVPPYLDKAVNIGYATASAGYYESWGLYVAELVGNLTPGDATYVANSLGKLFDANDFAIVKGKVLATAAAERGDQANFFFQAKRTIWQAANKTVFVYGLLSQINNLGQTVSKVHYTFSMAVHIEGGRPVLDNFNAYQGGPHTIKWTMAQEKDKGAK</sequence>
<keyword evidence="1" id="KW-0472">Membrane</keyword>
<keyword evidence="1" id="KW-1133">Transmembrane helix</keyword>
<dbReference type="Pfam" id="PF05309">
    <property type="entry name" value="TraE"/>
    <property type="match status" value="1"/>
</dbReference>
<dbReference type="InterPro" id="IPR007973">
    <property type="entry name" value="Pilus_assembly_TraE"/>
</dbReference>